<dbReference type="Proteomes" id="UP000235388">
    <property type="component" value="Unassembled WGS sequence"/>
</dbReference>
<accession>A0A2N5TDV1</accession>
<dbReference type="EMBL" id="PGCJ01000714">
    <property type="protein sequence ID" value="PLW23659.1"/>
    <property type="molecule type" value="Genomic_DNA"/>
</dbReference>
<comment type="caution">
    <text evidence="1">The sequence shown here is derived from an EMBL/GenBank/DDBJ whole genome shotgun (WGS) entry which is preliminary data.</text>
</comment>
<name>A0A2N5TDV1_9BASI</name>
<reference evidence="1 2" key="1">
    <citation type="submission" date="2017-11" db="EMBL/GenBank/DDBJ databases">
        <title>De novo assembly and phasing of dikaryotic genomes from two isolates of Puccinia coronata f. sp. avenae, the causal agent of oat crown rust.</title>
        <authorList>
            <person name="Miller M.E."/>
            <person name="Zhang Y."/>
            <person name="Omidvar V."/>
            <person name="Sperschneider J."/>
            <person name="Schwessinger B."/>
            <person name="Raley C."/>
            <person name="Palmer J.M."/>
            <person name="Garnica D."/>
            <person name="Upadhyaya N."/>
            <person name="Rathjen J."/>
            <person name="Taylor J.M."/>
            <person name="Park R.F."/>
            <person name="Dodds P.N."/>
            <person name="Hirsch C.D."/>
            <person name="Kianian S.F."/>
            <person name="Figueroa M."/>
        </authorList>
    </citation>
    <scope>NUCLEOTIDE SEQUENCE [LARGE SCALE GENOMIC DNA]</scope>
    <source>
        <strain evidence="1">12NC29</strain>
    </source>
</reference>
<organism evidence="1 2">
    <name type="scientific">Puccinia coronata f. sp. avenae</name>
    <dbReference type="NCBI Taxonomy" id="200324"/>
    <lineage>
        <taxon>Eukaryota</taxon>
        <taxon>Fungi</taxon>
        <taxon>Dikarya</taxon>
        <taxon>Basidiomycota</taxon>
        <taxon>Pucciniomycotina</taxon>
        <taxon>Pucciniomycetes</taxon>
        <taxon>Pucciniales</taxon>
        <taxon>Pucciniaceae</taxon>
        <taxon>Puccinia</taxon>
    </lineage>
</organism>
<protein>
    <submittedName>
        <fullName evidence="1">Uncharacterized protein</fullName>
    </submittedName>
</protein>
<sequence>MSHCLPLRQPLLPFTEVNSATKPSTASLYPSRSTLAPAAIYHSPSTSTLLYPSHYYCTPSRWLPLHHLLLPCTEVTLLYHCRFFPLPQPPSKPIRHHDHYLSHLF</sequence>
<keyword evidence="2" id="KW-1185">Reference proteome</keyword>
<gene>
    <name evidence="1" type="ORF">PCANC_28151</name>
</gene>
<evidence type="ECO:0000313" key="1">
    <source>
        <dbReference type="EMBL" id="PLW23659.1"/>
    </source>
</evidence>
<dbReference type="AlphaFoldDB" id="A0A2N5TDV1"/>
<evidence type="ECO:0000313" key="2">
    <source>
        <dbReference type="Proteomes" id="UP000235388"/>
    </source>
</evidence>
<proteinExistence type="predicted"/>